<proteinExistence type="predicted"/>
<feature type="compositionally biased region" description="Acidic residues" evidence="1">
    <location>
        <begin position="114"/>
        <end position="125"/>
    </location>
</feature>
<dbReference type="RefSeq" id="WP_208556753.1">
    <property type="nucleotide sequence ID" value="NZ_JAGFPW010000026.1"/>
</dbReference>
<evidence type="ECO:0000313" key="3">
    <source>
        <dbReference type="EMBL" id="WEY82942.1"/>
    </source>
</evidence>
<evidence type="ECO:0000313" key="4">
    <source>
        <dbReference type="Proteomes" id="UP000665181"/>
    </source>
</evidence>
<evidence type="ECO:0000256" key="1">
    <source>
        <dbReference type="SAM" id="MobiDB-lite"/>
    </source>
</evidence>
<dbReference type="Proteomes" id="UP000665181">
    <property type="component" value="Unassembled WGS sequence"/>
</dbReference>
<dbReference type="AlphaFoldDB" id="A0A8I1WKM4"/>
<dbReference type="EMBL" id="CP120574">
    <property type="protein sequence ID" value="WEY82942.1"/>
    <property type="molecule type" value="Genomic_DNA"/>
</dbReference>
<name>A0A8I1WKM4_BACIU</name>
<dbReference type="Proteomes" id="UP001214898">
    <property type="component" value="Plasmid unnamed1"/>
</dbReference>
<evidence type="ECO:0000313" key="5">
    <source>
        <dbReference type="Proteomes" id="UP001214898"/>
    </source>
</evidence>
<geneLocation type="plasmid" evidence="3 5">
    <name>unnamed1</name>
</geneLocation>
<gene>
    <name evidence="2" type="ORF">J5227_19635</name>
    <name evidence="3" type="ORF">P5633_00050</name>
</gene>
<sequence length="125" mass="14699">MARSRNKKYKQGDRINVYVSKDVTDEFMNWINKQSDLSNFFLYAAQQLYAKTGDIDVSEIMPRKINFDIKVDKPEIEVKINKDHKKENKTNDEINTEDSVSEKSKEDINKIEEWDMGDLDDDPFA</sequence>
<reference evidence="2" key="1">
    <citation type="submission" date="2021-03" db="EMBL/GenBank/DDBJ databases">
        <title>Isolation of Bacillus subtilis from fermented food sample.</title>
        <authorList>
            <person name="Lakshmanan V."/>
            <person name="Athira K."/>
            <person name="Rajagopal K."/>
        </authorList>
    </citation>
    <scope>NUCLEOTIDE SEQUENCE</scope>
    <source>
        <strain evidence="2">S1</strain>
    </source>
</reference>
<feature type="region of interest" description="Disordered" evidence="1">
    <location>
        <begin position="82"/>
        <end position="125"/>
    </location>
</feature>
<evidence type="ECO:0000313" key="2">
    <source>
        <dbReference type="EMBL" id="MBO3796462.1"/>
    </source>
</evidence>
<accession>A0A8I1WKM4</accession>
<organism evidence="2 4">
    <name type="scientific">Bacillus subtilis</name>
    <dbReference type="NCBI Taxonomy" id="1423"/>
    <lineage>
        <taxon>Bacteria</taxon>
        <taxon>Bacillati</taxon>
        <taxon>Bacillota</taxon>
        <taxon>Bacilli</taxon>
        <taxon>Bacillales</taxon>
        <taxon>Bacillaceae</taxon>
        <taxon>Bacillus</taxon>
    </lineage>
</organism>
<protein>
    <submittedName>
        <fullName evidence="2">Uncharacterized protein</fullName>
    </submittedName>
</protein>
<feature type="compositionally biased region" description="Basic and acidic residues" evidence="1">
    <location>
        <begin position="82"/>
        <end position="92"/>
    </location>
</feature>
<reference evidence="3" key="2">
    <citation type="submission" date="2023-03" db="EMBL/GenBank/DDBJ databases">
        <title>Complete genome sequences of 52 Bacillus and Priestia strains isolated from West-African fermentations and 26 reference strains from the DSMZ collection.</title>
        <authorList>
            <person name="Wiedenbein E.S."/>
            <person name="Canoy T.S."/>
            <person name="Hui Y."/>
            <person name="Parkouda C."/>
            <person name="Dawende C."/>
            <person name="Ametefe E."/>
            <person name="Jespersen L."/>
            <person name="Nielsen D.S."/>
        </authorList>
    </citation>
    <scope>NUCLEOTIDE SEQUENCE</scope>
    <source>
        <strain evidence="3">PRO56</strain>
        <plasmid evidence="3">unnamed1</plasmid>
    </source>
</reference>
<dbReference type="EMBL" id="JAGFPW010000026">
    <property type="protein sequence ID" value="MBO3796462.1"/>
    <property type="molecule type" value="Genomic_DNA"/>
</dbReference>
<keyword evidence="3" id="KW-0614">Plasmid</keyword>
<feature type="compositionally biased region" description="Basic and acidic residues" evidence="1">
    <location>
        <begin position="100"/>
        <end position="113"/>
    </location>
</feature>